<evidence type="ECO:0008006" key="5">
    <source>
        <dbReference type="Google" id="ProtNLM"/>
    </source>
</evidence>
<name>A0A1A8YJM4_PLAOA</name>
<dbReference type="AlphaFoldDB" id="A0A1A8YJM4"/>
<dbReference type="InterPro" id="IPR002347">
    <property type="entry name" value="SDR_fam"/>
</dbReference>
<evidence type="ECO:0000313" key="4">
    <source>
        <dbReference type="Proteomes" id="UP000078550"/>
    </source>
</evidence>
<dbReference type="PANTHER" id="PTHR43550">
    <property type="entry name" value="3-KETODIHYDROSPHINGOSINE REDUCTASE"/>
    <property type="match status" value="1"/>
</dbReference>
<dbReference type="InterPro" id="IPR036291">
    <property type="entry name" value="NAD(P)-bd_dom_sf"/>
</dbReference>
<dbReference type="GO" id="GO:0006666">
    <property type="term" value="P:3-keto-sphinganine metabolic process"/>
    <property type="evidence" value="ECO:0007669"/>
    <property type="project" value="TreeGrafter"/>
</dbReference>
<dbReference type="EMBL" id="FLRE01000024">
    <property type="protein sequence ID" value="SBT31749.1"/>
    <property type="molecule type" value="Genomic_DNA"/>
</dbReference>
<feature type="transmembrane region" description="Helical" evidence="2">
    <location>
        <begin position="434"/>
        <end position="457"/>
    </location>
</feature>
<dbReference type="GO" id="GO:0005789">
    <property type="term" value="C:endoplasmic reticulum membrane"/>
    <property type="evidence" value="ECO:0007669"/>
    <property type="project" value="TreeGrafter"/>
</dbReference>
<dbReference type="Proteomes" id="UP000078550">
    <property type="component" value="Unassembled WGS sequence"/>
</dbReference>
<reference evidence="4" key="1">
    <citation type="submission" date="2016-05" db="EMBL/GenBank/DDBJ databases">
        <authorList>
            <person name="Naeem Raeece"/>
        </authorList>
    </citation>
    <scope>NUCLEOTIDE SEQUENCE [LARGE SCALE GENOMIC DNA]</scope>
</reference>
<sequence length="473" mass="54200">MAMRRDGRKAKTQHPTCELKGGTTRSKNELKVDEAKGRGAKKESGKNHKVCKLWEDVRKLQLNWEACVHRRCVIRKKKKGGMRERGIRTELCCSIFAAFVCKGICCGACVLPSSSIHIHPSYTTSSFHPYVRTLVFFFFFFFFFPSAGGSEGLGLSLAKRVLKERPHTVSIMSRNVNKLKEAKGILLNEIRKRGNDINTQINIIRCDLGMKESINEAFDNILTSNSLDREHIDGNIAEETNIRSRKLQTNKEELNSTEINHIDVLICNAAYVCTEENNKLQMYDLLYTVNTNIYGNIDFISRTLLYMKKRKRGVILFINSEGTLYPIYGYTYYLMSKSSMWTYTHILDQEVKYYNIHIASAFLPSIETPGFAQENLKKPDVTKKIEGLTTLLNPDYAADKVINKIKLGKKFITLNLCGYMLSILHSGYRNPDSYFDYLMNVSFCSLFVFISSLYKLYIEHVIKRKVQSATLAK</sequence>
<feature type="region of interest" description="Disordered" evidence="1">
    <location>
        <begin position="1"/>
        <end position="42"/>
    </location>
</feature>
<protein>
    <recommendedName>
        <fullName evidence="5">Ketoreductase (KR) domain-containing protein</fullName>
    </recommendedName>
</protein>
<proteinExistence type="predicted"/>
<keyword evidence="2" id="KW-0812">Transmembrane</keyword>
<feature type="transmembrane region" description="Helical" evidence="2">
    <location>
        <begin position="134"/>
        <end position="158"/>
    </location>
</feature>
<keyword evidence="2" id="KW-0472">Membrane</keyword>
<feature type="compositionally biased region" description="Basic residues" evidence="1">
    <location>
        <begin position="1"/>
        <end position="12"/>
    </location>
</feature>
<dbReference type="PANTHER" id="PTHR43550:SF3">
    <property type="entry name" value="3-KETODIHYDROSPHINGOSINE REDUCTASE"/>
    <property type="match status" value="1"/>
</dbReference>
<dbReference type="Gene3D" id="3.40.50.720">
    <property type="entry name" value="NAD(P)-binding Rossmann-like Domain"/>
    <property type="match status" value="1"/>
</dbReference>
<evidence type="ECO:0000256" key="2">
    <source>
        <dbReference type="SAM" id="Phobius"/>
    </source>
</evidence>
<dbReference type="SUPFAM" id="SSF51735">
    <property type="entry name" value="NAD(P)-binding Rossmann-fold domains"/>
    <property type="match status" value="1"/>
</dbReference>
<feature type="compositionally biased region" description="Basic and acidic residues" evidence="1">
    <location>
        <begin position="26"/>
        <end position="42"/>
    </location>
</feature>
<accession>A0A1A8YJM4</accession>
<organism evidence="3 4">
    <name type="scientific">Plasmodium ovale wallikeri</name>
    <dbReference type="NCBI Taxonomy" id="864142"/>
    <lineage>
        <taxon>Eukaryota</taxon>
        <taxon>Sar</taxon>
        <taxon>Alveolata</taxon>
        <taxon>Apicomplexa</taxon>
        <taxon>Aconoidasida</taxon>
        <taxon>Haemosporida</taxon>
        <taxon>Plasmodiidae</taxon>
        <taxon>Plasmodium</taxon>
        <taxon>Plasmodium (Plasmodium)</taxon>
    </lineage>
</organism>
<evidence type="ECO:0000256" key="1">
    <source>
        <dbReference type="SAM" id="MobiDB-lite"/>
    </source>
</evidence>
<dbReference type="GO" id="GO:0047560">
    <property type="term" value="F:3-dehydrosphinganine reductase activity"/>
    <property type="evidence" value="ECO:0007669"/>
    <property type="project" value="TreeGrafter"/>
</dbReference>
<dbReference type="GO" id="GO:0030148">
    <property type="term" value="P:sphingolipid biosynthetic process"/>
    <property type="evidence" value="ECO:0007669"/>
    <property type="project" value="TreeGrafter"/>
</dbReference>
<gene>
    <name evidence="3" type="ORF">POVWA2_005820</name>
</gene>
<dbReference type="Pfam" id="PF00106">
    <property type="entry name" value="adh_short"/>
    <property type="match status" value="1"/>
</dbReference>
<keyword evidence="2" id="KW-1133">Transmembrane helix</keyword>
<evidence type="ECO:0000313" key="3">
    <source>
        <dbReference type="EMBL" id="SBT31749.1"/>
    </source>
</evidence>
<feature type="transmembrane region" description="Helical" evidence="2">
    <location>
        <begin position="91"/>
        <end position="114"/>
    </location>
</feature>